<evidence type="ECO:0000256" key="4">
    <source>
        <dbReference type="ARBA" id="ARBA00022475"/>
    </source>
</evidence>
<dbReference type="PANTHER" id="PTHR44936:SF10">
    <property type="entry name" value="SENSOR PROTEIN RSTB"/>
    <property type="match status" value="1"/>
</dbReference>
<dbReference type="SMART" id="SM00388">
    <property type="entry name" value="HisKA"/>
    <property type="match status" value="1"/>
</dbReference>
<proteinExistence type="predicted"/>
<evidence type="ECO:0000313" key="13">
    <source>
        <dbReference type="EMBL" id="AFB21151.1"/>
    </source>
</evidence>
<keyword evidence="11" id="KW-0472">Membrane</keyword>
<dbReference type="InterPro" id="IPR003661">
    <property type="entry name" value="HisK_dim/P_dom"/>
</dbReference>
<dbReference type="InterPro" id="IPR022438">
    <property type="entry name" value="RPE5"/>
</dbReference>
<dbReference type="SMART" id="SM00387">
    <property type="entry name" value="HATPase_c"/>
    <property type="match status" value="1"/>
</dbReference>
<sequence length="468" mass="53527">MCIIIIPILIGQIVAIFLFYDRHWYNVSYYTSTIIINEIESLIKEHRNNTREITHLSEHYLNLSYQFQLSKKLTIKQPKLSEPLTIFKNILATKIHEKNIVKLNKENKIEVFLELKDGILYITFPAKLLLNPTVYIFVLWIISLTVILLSISIIFSKNQIKSILALADSMDKFGQGVLKDKNFKPSGALEIRKAGLAFLKMKARIEKQITKRTTMLAMISHDLRTPLTRMKLQLELMKENEEIKGLKQDILTMQQMINSYLDFAKGESTEKFEEILLLPWMEHFLNKWSHVYSGKMSNGYTKINLKKSKESVSQGAKRILICEHPSTYNDDVSNFSSSSNINIEFIKSTNFNKLEVRIKPNSFARALSNLIGNAIKYSTKIKISLKDNSSTVAIIIEDNGPGIDDAEKHFVFKPFYRSDKARQIDNASNVGLGLAITKEIINDHKGSIYLEDSKDLGGLSVSIEIPKI</sequence>
<comment type="subcellular location">
    <subcellularLocation>
        <location evidence="2">Cell membrane</location>
        <topology evidence="2">Multi-pass membrane protein</topology>
    </subcellularLocation>
</comment>
<feature type="domain" description="Histidine kinase" evidence="12">
    <location>
        <begin position="218"/>
        <end position="468"/>
    </location>
</feature>
<dbReference type="CDD" id="cd00082">
    <property type="entry name" value="HisKA"/>
    <property type="match status" value="1"/>
</dbReference>
<dbReference type="InterPro" id="IPR050980">
    <property type="entry name" value="2C_sensor_his_kinase"/>
</dbReference>
<dbReference type="PANTHER" id="PTHR44936">
    <property type="entry name" value="SENSOR PROTEIN CREC"/>
    <property type="match status" value="1"/>
</dbReference>
<keyword evidence="7" id="KW-0547">Nucleotide-binding</keyword>
<dbReference type="InterPro" id="IPR003594">
    <property type="entry name" value="HATPase_dom"/>
</dbReference>
<keyword evidence="11" id="KW-0812">Transmembrane</keyword>
<keyword evidence="9" id="KW-0067">ATP-binding</keyword>
<dbReference type="Pfam" id="PF02518">
    <property type="entry name" value="HATPase_c"/>
    <property type="match status" value="1"/>
</dbReference>
<dbReference type="EMBL" id="CP003304">
    <property type="protein sequence ID" value="AFB21151.1"/>
    <property type="molecule type" value="Genomic_DNA"/>
</dbReference>
<evidence type="ECO:0000256" key="11">
    <source>
        <dbReference type="SAM" id="Phobius"/>
    </source>
</evidence>
<gene>
    <name evidence="13" type="ORF">RCA_02920</name>
</gene>
<keyword evidence="5" id="KW-0597">Phosphoprotein</keyword>
<evidence type="ECO:0000256" key="10">
    <source>
        <dbReference type="SAM" id="Coils"/>
    </source>
</evidence>
<feature type="coiled-coil region" evidence="10">
    <location>
        <begin position="229"/>
        <end position="256"/>
    </location>
</feature>
<protein>
    <recommendedName>
        <fullName evidence="3">histidine kinase</fullName>
        <ecNumber evidence="3">2.7.13.3</ecNumber>
    </recommendedName>
</protein>
<dbReference type="InterPro" id="IPR036890">
    <property type="entry name" value="HATPase_C_sf"/>
</dbReference>
<dbReference type="Gene3D" id="1.10.287.130">
    <property type="match status" value="1"/>
</dbReference>
<dbReference type="Gene3D" id="3.30.565.10">
    <property type="entry name" value="Histidine kinase-like ATPase, C-terminal domain"/>
    <property type="match status" value="1"/>
</dbReference>
<keyword evidence="8" id="KW-0418">Kinase</keyword>
<evidence type="ECO:0000256" key="3">
    <source>
        <dbReference type="ARBA" id="ARBA00012438"/>
    </source>
</evidence>
<dbReference type="NCBIfam" id="TIGR03776">
    <property type="entry name" value="RPE5"/>
    <property type="match status" value="1"/>
</dbReference>
<organism evidence="13 14">
    <name type="scientific">Rickettsia canadensis str. CA410</name>
    <dbReference type="NCBI Taxonomy" id="1105107"/>
    <lineage>
        <taxon>Bacteria</taxon>
        <taxon>Pseudomonadati</taxon>
        <taxon>Pseudomonadota</taxon>
        <taxon>Alphaproteobacteria</taxon>
        <taxon>Rickettsiales</taxon>
        <taxon>Rickettsiaceae</taxon>
        <taxon>Rickettsieae</taxon>
        <taxon>Rickettsia</taxon>
        <taxon>belli group</taxon>
    </lineage>
</organism>
<accession>A0ABN4AAL0</accession>
<dbReference type="SUPFAM" id="SSF55874">
    <property type="entry name" value="ATPase domain of HSP90 chaperone/DNA topoisomerase II/histidine kinase"/>
    <property type="match status" value="1"/>
</dbReference>
<evidence type="ECO:0000256" key="7">
    <source>
        <dbReference type="ARBA" id="ARBA00022741"/>
    </source>
</evidence>
<dbReference type="InterPro" id="IPR004358">
    <property type="entry name" value="Sig_transdc_His_kin-like_C"/>
</dbReference>
<keyword evidence="10" id="KW-0175">Coiled coil</keyword>
<comment type="catalytic activity">
    <reaction evidence="1">
        <text>ATP + protein L-histidine = ADP + protein N-phospho-L-histidine.</text>
        <dbReference type="EC" id="2.7.13.3"/>
    </reaction>
</comment>
<dbReference type="InterPro" id="IPR005467">
    <property type="entry name" value="His_kinase_dom"/>
</dbReference>
<evidence type="ECO:0000313" key="14">
    <source>
        <dbReference type="Proteomes" id="UP000007878"/>
    </source>
</evidence>
<evidence type="ECO:0000256" key="2">
    <source>
        <dbReference type="ARBA" id="ARBA00004651"/>
    </source>
</evidence>
<dbReference type="Pfam" id="PF00512">
    <property type="entry name" value="HisKA"/>
    <property type="match status" value="1"/>
</dbReference>
<reference evidence="14" key="1">
    <citation type="submission" date="2012-02" db="EMBL/GenBank/DDBJ databases">
        <title>Complete genome sequence of Rickettsia parkeri strain Portsmouth.</title>
        <authorList>
            <person name="Johnson S.L."/>
            <person name="Munk A.C."/>
            <person name="Han S."/>
            <person name="Bruce D.C."/>
            <person name="Dasch G.A."/>
        </authorList>
    </citation>
    <scope>NUCLEOTIDE SEQUENCE [LARGE SCALE GENOMIC DNA]</scope>
    <source>
        <strain evidence="14">CA410</strain>
    </source>
</reference>
<keyword evidence="14" id="KW-1185">Reference proteome</keyword>
<dbReference type="SUPFAM" id="SSF47384">
    <property type="entry name" value="Homodimeric domain of signal transducing histidine kinase"/>
    <property type="match status" value="1"/>
</dbReference>
<evidence type="ECO:0000256" key="6">
    <source>
        <dbReference type="ARBA" id="ARBA00022679"/>
    </source>
</evidence>
<dbReference type="Proteomes" id="UP000007878">
    <property type="component" value="Chromosome"/>
</dbReference>
<evidence type="ECO:0000256" key="8">
    <source>
        <dbReference type="ARBA" id="ARBA00022777"/>
    </source>
</evidence>
<keyword evidence="6" id="KW-0808">Transferase</keyword>
<dbReference type="InterPro" id="IPR036097">
    <property type="entry name" value="HisK_dim/P_sf"/>
</dbReference>
<keyword evidence="11" id="KW-1133">Transmembrane helix</keyword>
<dbReference type="EC" id="2.7.13.3" evidence="3"/>
<evidence type="ECO:0000256" key="5">
    <source>
        <dbReference type="ARBA" id="ARBA00022553"/>
    </source>
</evidence>
<evidence type="ECO:0000259" key="12">
    <source>
        <dbReference type="PROSITE" id="PS50109"/>
    </source>
</evidence>
<dbReference type="PROSITE" id="PS50109">
    <property type="entry name" value="HIS_KIN"/>
    <property type="match status" value="1"/>
</dbReference>
<dbReference type="PRINTS" id="PR00344">
    <property type="entry name" value="BCTRLSENSOR"/>
</dbReference>
<evidence type="ECO:0000256" key="1">
    <source>
        <dbReference type="ARBA" id="ARBA00000085"/>
    </source>
</evidence>
<feature type="transmembrane region" description="Helical" evidence="11">
    <location>
        <begin position="134"/>
        <end position="155"/>
    </location>
</feature>
<name>A0ABN4AAL0_RICCA</name>
<evidence type="ECO:0000256" key="9">
    <source>
        <dbReference type="ARBA" id="ARBA00022840"/>
    </source>
</evidence>
<keyword evidence="4" id="KW-1003">Cell membrane</keyword>